<dbReference type="RefSeq" id="WP_380558720.1">
    <property type="nucleotide sequence ID" value="NZ_JBHEZY010000019.1"/>
</dbReference>
<evidence type="ECO:0000256" key="3">
    <source>
        <dbReference type="ARBA" id="ARBA00023163"/>
    </source>
</evidence>
<dbReference type="Proteomes" id="UP001592530">
    <property type="component" value="Unassembled WGS sequence"/>
</dbReference>
<dbReference type="PRINTS" id="PR00455">
    <property type="entry name" value="HTHTETR"/>
</dbReference>
<accession>A0ABV6XB96</accession>
<keyword evidence="2 4" id="KW-0238">DNA-binding</keyword>
<evidence type="ECO:0000313" key="6">
    <source>
        <dbReference type="EMBL" id="MFC1435516.1"/>
    </source>
</evidence>
<evidence type="ECO:0000256" key="1">
    <source>
        <dbReference type="ARBA" id="ARBA00023015"/>
    </source>
</evidence>
<dbReference type="PANTHER" id="PTHR47506:SF7">
    <property type="entry name" value="TRANSCRIPTIONAL REGULATORY PROTEIN"/>
    <property type="match status" value="1"/>
</dbReference>
<dbReference type="Gene3D" id="1.10.357.10">
    <property type="entry name" value="Tetracycline Repressor, domain 2"/>
    <property type="match status" value="1"/>
</dbReference>
<evidence type="ECO:0000313" key="7">
    <source>
        <dbReference type="Proteomes" id="UP001592530"/>
    </source>
</evidence>
<dbReference type="EMBL" id="JBHEZY010000019">
    <property type="protein sequence ID" value="MFC1435516.1"/>
    <property type="molecule type" value="Genomic_DNA"/>
</dbReference>
<evidence type="ECO:0000259" key="5">
    <source>
        <dbReference type="PROSITE" id="PS50977"/>
    </source>
</evidence>
<proteinExistence type="predicted"/>
<evidence type="ECO:0000256" key="4">
    <source>
        <dbReference type="PROSITE-ProRule" id="PRU00335"/>
    </source>
</evidence>
<feature type="domain" description="HTH tetR-type" evidence="5">
    <location>
        <begin position="9"/>
        <end position="69"/>
    </location>
</feature>
<keyword evidence="3" id="KW-0804">Transcription</keyword>
<name>A0ABV6XB96_9ACTN</name>
<dbReference type="SUPFAM" id="SSF48498">
    <property type="entry name" value="Tetracyclin repressor-like, C-terminal domain"/>
    <property type="match status" value="1"/>
</dbReference>
<dbReference type="Pfam" id="PF00440">
    <property type="entry name" value="TetR_N"/>
    <property type="match status" value="1"/>
</dbReference>
<gene>
    <name evidence="6" type="ORF">ACEZDB_33235</name>
</gene>
<protein>
    <submittedName>
        <fullName evidence="6">TetR/AcrR family transcriptional regulator</fullName>
    </submittedName>
</protein>
<dbReference type="PROSITE" id="PS50977">
    <property type="entry name" value="HTH_TETR_2"/>
    <property type="match status" value="1"/>
</dbReference>
<reference evidence="6 7" key="1">
    <citation type="submission" date="2024-09" db="EMBL/GenBank/DDBJ databases">
        <authorList>
            <person name="Lee S.D."/>
        </authorList>
    </citation>
    <scope>NUCLEOTIDE SEQUENCE [LARGE SCALE GENOMIC DNA]</scope>
    <source>
        <strain evidence="6 7">N1-3</strain>
    </source>
</reference>
<comment type="caution">
    <text evidence="6">The sequence shown here is derived from an EMBL/GenBank/DDBJ whole genome shotgun (WGS) entry which is preliminary data.</text>
</comment>
<feature type="DNA-binding region" description="H-T-H motif" evidence="4">
    <location>
        <begin position="32"/>
        <end position="51"/>
    </location>
</feature>
<dbReference type="Gene3D" id="1.10.10.60">
    <property type="entry name" value="Homeodomain-like"/>
    <property type="match status" value="1"/>
</dbReference>
<sequence>MGTSQAAKVETHDRILEIAAARIRRDGAAGLAVAEIMKEAGLTHGGFYRHFDSREQLVTEAVQRALARGSEWTVASGELGGRQGYTKLVDGYLSGWHRDHPEAGCGIAGVAADMARDEGAASDSYTEQVRKCLAVLVDLIDGPDPRTVERESLLALSALVGAISIARAVDDPTLSDQLLAGVAAALKDRTES</sequence>
<dbReference type="InterPro" id="IPR001647">
    <property type="entry name" value="HTH_TetR"/>
</dbReference>
<keyword evidence="1" id="KW-0805">Transcription regulation</keyword>
<evidence type="ECO:0000256" key="2">
    <source>
        <dbReference type="ARBA" id="ARBA00023125"/>
    </source>
</evidence>
<dbReference type="InterPro" id="IPR036271">
    <property type="entry name" value="Tet_transcr_reg_TetR-rel_C_sf"/>
</dbReference>
<dbReference type="PANTHER" id="PTHR47506">
    <property type="entry name" value="TRANSCRIPTIONAL REGULATORY PROTEIN"/>
    <property type="match status" value="1"/>
</dbReference>
<organism evidence="6 7">
    <name type="scientific">Streptacidiphilus alkalitolerans</name>
    <dbReference type="NCBI Taxonomy" id="3342712"/>
    <lineage>
        <taxon>Bacteria</taxon>
        <taxon>Bacillati</taxon>
        <taxon>Actinomycetota</taxon>
        <taxon>Actinomycetes</taxon>
        <taxon>Kitasatosporales</taxon>
        <taxon>Streptomycetaceae</taxon>
        <taxon>Streptacidiphilus</taxon>
    </lineage>
</organism>
<dbReference type="SUPFAM" id="SSF46689">
    <property type="entry name" value="Homeodomain-like"/>
    <property type="match status" value="1"/>
</dbReference>
<dbReference type="InterPro" id="IPR009057">
    <property type="entry name" value="Homeodomain-like_sf"/>
</dbReference>